<evidence type="ECO:0000256" key="1">
    <source>
        <dbReference type="SAM" id="MobiDB-lite"/>
    </source>
</evidence>
<sequence>KTGTPSSRLSKAKDRRNQTEAKGHVRAFPSAVEKLVRPHDVEALVGRL</sequence>
<organism evidence="2 3">
    <name type="scientific">Penicillium nalgiovense</name>
    <dbReference type="NCBI Taxonomy" id="60175"/>
    <lineage>
        <taxon>Eukaryota</taxon>
        <taxon>Fungi</taxon>
        <taxon>Dikarya</taxon>
        <taxon>Ascomycota</taxon>
        <taxon>Pezizomycotina</taxon>
        <taxon>Eurotiomycetes</taxon>
        <taxon>Eurotiomycetidae</taxon>
        <taxon>Eurotiales</taxon>
        <taxon>Aspergillaceae</taxon>
        <taxon>Penicillium</taxon>
    </lineage>
</organism>
<keyword evidence="3" id="KW-1185">Reference proteome</keyword>
<evidence type="ECO:0000313" key="3">
    <source>
        <dbReference type="Proteomes" id="UP000191691"/>
    </source>
</evidence>
<feature type="region of interest" description="Disordered" evidence="1">
    <location>
        <begin position="1"/>
        <end position="23"/>
    </location>
</feature>
<feature type="compositionally biased region" description="Basic and acidic residues" evidence="1">
    <location>
        <begin position="11"/>
        <end position="23"/>
    </location>
</feature>
<gene>
    <name evidence="2" type="ORF">PENNAL_c0320G07854</name>
</gene>
<accession>A0A1V6WAQ2</accession>
<dbReference type="EMBL" id="MOOB01000320">
    <property type="protein sequence ID" value="OQE59991.1"/>
    <property type="molecule type" value="Genomic_DNA"/>
</dbReference>
<dbReference type="AlphaFoldDB" id="A0A1V6WAQ2"/>
<feature type="non-terminal residue" evidence="2">
    <location>
        <position position="1"/>
    </location>
</feature>
<name>A0A1V6WAQ2_PENNA</name>
<proteinExistence type="predicted"/>
<evidence type="ECO:0000313" key="2">
    <source>
        <dbReference type="EMBL" id="OQE59991.1"/>
    </source>
</evidence>
<protein>
    <submittedName>
        <fullName evidence="2">Uncharacterized protein</fullName>
    </submittedName>
</protein>
<dbReference type="Proteomes" id="UP000191691">
    <property type="component" value="Unassembled WGS sequence"/>
</dbReference>
<reference evidence="3" key="1">
    <citation type="journal article" date="2017" name="Nat. Microbiol.">
        <title>Global analysis of biosynthetic gene clusters reveals vast potential of secondary metabolite production in Penicillium species.</title>
        <authorList>
            <person name="Nielsen J.C."/>
            <person name="Grijseels S."/>
            <person name="Prigent S."/>
            <person name="Ji B."/>
            <person name="Dainat J."/>
            <person name="Nielsen K.F."/>
            <person name="Frisvad J.C."/>
            <person name="Workman M."/>
            <person name="Nielsen J."/>
        </authorList>
    </citation>
    <scope>NUCLEOTIDE SEQUENCE [LARGE SCALE GENOMIC DNA]</scope>
    <source>
        <strain evidence="3">IBT 13039</strain>
    </source>
</reference>
<comment type="caution">
    <text evidence="2">The sequence shown here is derived from an EMBL/GenBank/DDBJ whole genome shotgun (WGS) entry which is preliminary data.</text>
</comment>